<evidence type="ECO:0000313" key="5">
    <source>
        <dbReference type="EMBL" id="MBP2386696.1"/>
    </source>
</evidence>
<organism evidence="5 6">
    <name type="scientific">Paeniglutamicibacter kerguelensis</name>
    <dbReference type="NCBI Taxonomy" id="254788"/>
    <lineage>
        <taxon>Bacteria</taxon>
        <taxon>Bacillati</taxon>
        <taxon>Actinomycetota</taxon>
        <taxon>Actinomycetes</taxon>
        <taxon>Micrococcales</taxon>
        <taxon>Micrococcaceae</taxon>
        <taxon>Paeniglutamicibacter</taxon>
    </lineage>
</organism>
<evidence type="ECO:0000313" key="6">
    <source>
        <dbReference type="Proteomes" id="UP001296993"/>
    </source>
</evidence>
<dbReference type="InterPro" id="IPR002734">
    <property type="entry name" value="RibDG_C"/>
</dbReference>
<keyword evidence="3" id="KW-0560">Oxidoreductase</keyword>
<dbReference type="Pfam" id="PF01872">
    <property type="entry name" value="RibD_C"/>
    <property type="match status" value="1"/>
</dbReference>
<evidence type="ECO:0000259" key="4">
    <source>
        <dbReference type="Pfam" id="PF01872"/>
    </source>
</evidence>
<gene>
    <name evidence="5" type="ORF">JOF47_002207</name>
</gene>
<protein>
    <submittedName>
        <fullName evidence="5">Riboflavin biosynthesis pyrimidine reductase</fullName>
    </submittedName>
</protein>
<dbReference type="SUPFAM" id="SSF53597">
    <property type="entry name" value="Dihydrofolate reductase-like"/>
    <property type="match status" value="1"/>
</dbReference>
<evidence type="ECO:0000256" key="1">
    <source>
        <dbReference type="ARBA" id="ARBA00005104"/>
    </source>
</evidence>
<proteinExistence type="predicted"/>
<dbReference type="InterPro" id="IPR024072">
    <property type="entry name" value="DHFR-like_dom_sf"/>
</dbReference>
<sequence>MQRLYPGHLADPDDGQLLGFYAPPPGTAPFVRFNFVASIDGAATQGGLSGALGSAGDKRVFSLLRRFADVILVGAGTIRAEGYEGELLDLDSRAWRLARGMAERPVLAIVSGRLDLDENSELFVQNPGKILVLTSSTADPAKEAALDRVAEVVRCPLPGSAVDPLWIREVLSARGHRVTHSEGGPHLLGAFQAAGAVDSLCLTTAPLMAGGDAGRISTGVTGSELHRLALHTLLEEDGNLLAEYRRVP</sequence>
<dbReference type="PANTHER" id="PTHR38011">
    <property type="entry name" value="DIHYDROFOLATE REDUCTASE FAMILY PROTEIN (AFU_ORTHOLOGUE AFUA_8G06820)"/>
    <property type="match status" value="1"/>
</dbReference>
<keyword evidence="2" id="KW-0521">NADP</keyword>
<evidence type="ECO:0000256" key="3">
    <source>
        <dbReference type="ARBA" id="ARBA00023002"/>
    </source>
</evidence>
<keyword evidence="6" id="KW-1185">Reference proteome</keyword>
<dbReference type="PANTHER" id="PTHR38011:SF7">
    <property type="entry name" value="2,5-DIAMINO-6-RIBOSYLAMINO-4(3H)-PYRIMIDINONE 5'-PHOSPHATE REDUCTASE"/>
    <property type="match status" value="1"/>
</dbReference>
<dbReference type="RefSeq" id="WP_209997654.1">
    <property type="nucleotide sequence ID" value="NZ_BAAAJY010000002.1"/>
</dbReference>
<comment type="caution">
    <text evidence="5">The sequence shown here is derived from an EMBL/GenBank/DDBJ whole genome shotgun (WGS) entry which is preliminary data.</text>
</comment>
<feature type="domain" description="Bacterial bifunctional deaminase-reductase C-terminal" evidence="4">
    <location>
        <begin position="29"/>
        <end position="225"/>
    </location>
</feature>
<dbReference type="Proteomes" id="UP001296993">
    <property type="component" value="Unassembled WGS sequence"/>
</dbReference>
<evidence type="ECO:0000256" key="2">
    <source>
        <dbReference type="ARBA" id="ARBA00022857"/>
    </source>
</evidence>
<name>A0ABS4XEG9_9MICC</name>
<comment type="pathway">
    <text evidence="1">Cofactor biosynthesis; riboflavin biosynthesis.</text>
</comment>
<dbReference type="EMBL" id="JAGIOF010000001">
    <property type="protein sequence ID" value="MBP2386696.1"/>
    <property type="molecule type" value="Genomic_DNA"/>
</dbReference>
<accession>A0ABS4XEG9</accession>
<reference evidence="5 6" key="1">
    <citation type="submission" date="2021-03" db="EMBL/GenBank/DDBJ databases">
        <title>Sequencing the genomes of 1000 actinobacteria strains.</title>
        <authorList>
            <person name="Klenk H.-P."/>
        </authorList>
    </citation>
    <scope>NUCLEOTIDE SEQUENCE [LARGE SCALE GENOMIC DNA]</scope>
    <source>
        <strain evidence="5 6">DSM 15797</strain>
    </source>
</reference>
<dbReference type="InterPro" id="IPR050765">
    <property type="entry name" value="Riboflavin_Biosynth_HTPR"/>
</dbReference>
<dbReference type="Gene3D" id="3.40.430.10">
    <property type="entry name" value="Dihydrofolate Reductase, subunit A"/>
    <property type="match status" value="1"/>
</dbReference>